<dbReference type="AlphaFoldDB" id="A0A7W5AC08"/>
<evidence type="ECO:0000313" key="2">
    <source>
        <dbReference type="EMBL" id="MBB3093200.1"/>
    </source>
</evidence>
<comment type="caution">
    <text evidence="2">The sequence shown here is derived from an EMBL/GenBank/DDBJ whole genome shotgun (WGS) entry which is preliminary data.</text>
</comment>
<dbReference type="RefSeq" id="WP_183216652.1">
    <property type="nucleotide sequence ID" value="NZ_BMPW01000001.1"/>
</dbReference>
<reference evidence="2 3" key="1">
    <citation type="submission" date="2020-08" db="EMBL/GenBank/DDBJ databases">
        <title>Genomic Encyclopedia of Type Strains, Phase III (KMG-III): the genomes of soil and plant-associated and newly described type strains.</title>
        <authorList>
            <person name="Whitman W."/>
        </authorList>
    </citation>
    <scope>NUCLEOTIDE SEQUENCE [LARGE SCALE GENOMIC DNA]</scope>
    <source>
        <strain evidence="2 3">CECT 3287</strain>
    </source>
</reference>
<evidence type="ECO:0000313" key="3">
    <source>
        <dbReference type="Proteomes" id="UP000590749"/>
    </source>
</evidence>
<dbReference type="EMBL" id="JACHXF010000001">
    <property type="protein sequence ID" value="MBB3093200.1"/>
    <property type="molecule type" value="Genomic_DNA"/>
</dbReference>
<sequence length="88" mass="9752">MSVLGHRSTDAGRDSADGRIVTGHYRRIWQGDPLCHMPGRENRLVLAWADLDAYMTGIDTEAYSIDPLPDKSPVTGNGATDRQPERSR</sequence>
<proteinExistence type="predicted"/>
<name>A0A7W5AC08_9ACTN</name>
<protein>
    <submittedName>
        <fullName evidence="2">Uncharacterized protein</fullName>
    </submittedName>
</protein>
<gene>
    <name evidence="2" type="ORF">FHR83_000834</name>
</gene>
<accession>A0A7W5AC08</accession>
<organism evidence="2 3">
    <name type="scientific">Actinoplanes campanulatus</name>
    <dbReference type="NCBI Taxonomy" id="113559"/>
    <lineage>
        <taxon>Bacteria</taxon>
        <taxon>Bacillati</taxon>
        <taxon>Actinomycetota</taxon>
        <taxon>Actinomycetes</taxon>
        <taxon>Micromonosporales</taxon>
        <taxon>Micromonosporaceae</taxon>
        <taxon>Actinoplanes</taxon>
    </lineage>
</organism>
<dbReference type="Proteomes" id="UP000590749">
    <property type="component" value="Unassembled WGS sequence"/>
</dbReference>
<evidence type="ECO:0000256" key="1">
    <source>
        <dbReference type="SAM" id="MobiDB-lite"/>
    </source>
</evidence>
<keyword evidence="3" id="KW-1185">Reference proteome</keyword>
<feature type="region of interest" description="Disordered" evidence="1">
    <location>
        <begin position="64"/>
        <end position="88"/>
    </location>
</feature>